<reference evidence="2" key="1">
    <citation type="journal article" date="2019" name="Plant J.">
        <title>Chlorella vulgaris genome assembly and annotation reveals the molecular basis for metabolic acclimation to high light conditions.</title>
        <authorList>
            <person name="Cecchin M."/>
            <person name="Marcolungo L."/>
            <person name="Rossato M."/>
            <person name="Girolomoni L."/>
            <person name="Cosentino E."/>
            <person name="Cuine S."/>
            <person name="Li-Beisson Y."/>
            <person name="Delledonne M."/>
            <person name="Ballottari M."/>
        </authorList>
    </citation>
    <scope>NUCLEOTIDE SEQUENCE</scope>
    <source>
        <strain evidence="2">211/11P</strain>
    </source>
</reference>
<comment type="caution">
    <text evidence="2">The sequence shown here is derived from an EMBL/GenBank/DDBJ whole genome shotgun (WGS) entry which is preliminary data.</text>
</comment>
<gene>
    <name evidence="2" type="ORF">D9Q98_006093</name>
</gene>
<dbReference type="AlphaFoldDB" id="A0A9D4TX04"/>
<organism evidence="2 3">
    <name type="scientific">Chlorella vulgaris</name>
    <name type="common">Green alga</name>
    <dbReference type="NCBI Taxonomy" id="3077"/>
    <lineage>
        <taxon>Eukaryota</taxon>
        <taxon>Viridiplantae</taxon>
        <taxon>Chlorophyta</taxon>
        <taxon>core chlorophytes</taxon>
        <taxon>Trebouxiophyceae</taxon>
        <taxon>Chlorellales</taxon>
        <taxon>Chlorellaceae</taxon>
        <taxon>Chlorella clade</taxon>
        <taxon>Chlorella</taxon>
    </lineage>
</organism>
<feature type="domain" description="FHA" evidence="1">
    <location>
        <begin position="7"/>
        <end position="79"/>
    </location>
</feature>
<proteinExistence type="predicted"/>
<evidence type="ECO:0000259" key="1">
    <source>
        <dbReference type="Pfam" id="PF00498"/>
    </source>
</evidence>
<dbReference type="OrthoDB" id="567372at2759"/>
<dbReference type="Proteomes" id="UP001055712">
    <property type="component" value="Unassembled WGS sequence"/>
</dbReference>
<dbReference type="InterPro" id="IPR008984">
    <property type="entry name" value="SMAD_FHA_dom_sf"/>
</dbReference>
<dbReference type="Pfam" id="PF00498">
    <property type="entry name" value="FHA"/>
    <property type="match status" value="1"/>
</dbReference>
<dbReference type="SUPFAM" id="SSF49879">
    <property type="entry name" value="SMAD/FHA domain"/>
    <property type="match status" value="1"/>
</dbReference>
<dbReference type="EMBL" id="SIDB01000002">
    <property type="protein sequence ID" value="KAI3436677.1"/>
    <property type="molecule type" value="Genomic_DNA"/>
</dbReference>
<dbReference type="CDD" id="cd00060">
    <property type="entry name" value="FHA"/>
    <property type="match status" value="1"/>
</dbReference>
<dbReference type="InterPro" id="IPR000253">
    <property type="entry name" value="FHA_dom"/>
</dbReference>
<name>A0A9D4TX04_CHLVU</name>
<reference evidence="2" key="2">
    <citation type="submission" date="2020-11" db="EMBL/GenBank/DDBJ databases">
        <authorList>
            <person name="Cecchin M."/>
            <person name="Marcolungo L."/>
            <person name="Rossato M."/>
            <person name="Girolomoni L."/>
            <person name="Cosentino E."/>
            <person name="Cuine S."/>
            <person name="Li-Beisson Y."/>
            <person name="Delledonne M."/>
            <person name="Ballottari M."/>
        </authorList>
    </citation>
    <scope>NUCLEOTIDE SEQUENCE</scope>
    <source>
        <strain evidence="2">211/11P</strain>
        <tissue evidence="2">Whole cell</tissue>
    </source>
</reference>
<protein>
    <recommendedName>
        <fullName evidence="1">FHA domain-containing protein</fullName>
    </recommendedName>
</protein>
<evidence type="ECO:0000313" key="2">
    <source>
        <dbReference type="EMBL" id="KAI3436677.1"/>
    </source>
</evidence>
<accession>A0A9D4TX04</accession>
<dbReference type="Gene3D" id="2.60.200.20">
    <property type="match status" value="1"/>
</dbReference>
<sequence>MPRASLIIGSSEDADLQLQGSDIAATHAKLEYKGGRLYCTALGGDPDLLLSPTACWMGGVELRPGVSYMVAPGTHIAIGSQGNSITCAFEETGSSAMAEMLLKASKARLASRPALLGTTARPPARPWNYLQGLAASASKEVQDKLGM</sequence>
<evidence type="ECO:0000313" key="3">
    <source>
        <dbReference type="Proteomes" id="UP001055712"/>
    </source>
</evidence>
<keyword evidence="3" id="KW-1185">Reference proteome</keyword>